<dbReference type="EMBL" id="CAESAL010000157">
    <property type="protein sequence ID" value="CAB4347236.1"/>
    <property type="molecule type" value="Genomic_DNA"/>
</dbReference>
<proteinExistence type="predicted"/>
<dbReference type="InterPro" id="IPR045394">
    <property type="entry name" value="Abhydrolase_dom"/>
</dbReference>
<evidence type="ECO:0000259" key="1">
    <source>
        <dbReference type="Pfam" id="PF20091"/>
    </source>
</evidence>
<feature type="domain" description="Alpha/beta hydrolase" evidence="1">
    <location>
        <begin position="71"/>
        <end position="529"/>
    </location>
</feature>
<name>A0A6J6A163_9ZZZZ</name>
<accession>A0A6J6A163</accession>
<sequence length="539" mass="56624">MERRGCEKISTLIKSDLGGTMRHKSSLRFLAAVIGVVVLGATASACSSSKDSSPTTTTVFSSPVAEATIKGPISGGKGFVVLAPTPPQDGQPSTVFDLKTVGYQEDEYFLSGNATAYTSDAALTADGMWTTRSAGTAPYASRVVIRRPSDPKKFNGTVIVEWLNVTAGLDTAPDWTYMAPEIIRSGFAWVGVSAQKVGIEGGGMVIGVDRVLKSFDPARYSSLSHPGDNYSYDIFSQAGAAVRRNASTLLGDLKVKTVIGMGESQSASRLTTYVDAVAPTAKVFDGYFIHSRSGSAAQLSVDPLPAMAPPLGTTIRTDLGKPVLTFSSETDVAGAKGYNKARQPDTDTFRGWEATGTAHADYYDLGGGGFDTGDGKNDITYFNSMLAPPKSVYDNLITCADGINTGPHTYILRAALRDLNLWITKKQVPVSQPQLEVDAAGTGYNVDELGIAKGGIRTPHVDVPIAVLTGLGQKGNAFCSLFGGTVPLTSAALTTKYATHDAFVTKFSEATKKAATAGAILNDDVEHLIAAAKASKVLQ</sequence>
<gene>
    <name evidence="2" type="ORF">UFOPK3331_02156</name>
</gene>
<protein>
    <submittedName>
        <fullName evidence="2">Unannotated protein</fullName>
    </submittedName>
</protein>
<evidence type="ECO:0000313" key="2">
    <source>
        <dbReference type="EMBL" id="CAB4347236.1"/>
    </source>
</evidence>
<dbReference type="AlphaFoldDB" id="A0A6J6A163"/>
<dbReference type="Pfam" id="PF20091">
    <property type="entry name" value="Abhydrolase_10"/>
    <property type="match status" value="1"/>
</dbReference>
<organism evidence="2">
    <name type="scientific">freshwater metagenome</name>
    <dbReference type="NCBI Taxonomy" id="449393"/>
    <lineage>
        <taxon>unclassified sequences</taxon>
        <taxon>metagenomes</taxon>
        <taxon>ecological metagenomes</taxon>
    </lineage>
</organism>
<reference evidence="2" key="1">
    <citation type="submission" date="2020-05" db="EMBL/GenBank/DDBJ databases">
        <authorList>
            <person name="Chiriac C."/>
            <person name="Salcher M."/>
            <person name="Ghai R."/>
            <person name="Kavagutti S V."/>
        </authorList>
    </citation>
    <scope>NUCLEOTIDE SEQUENCE</scope>
</reference>